<dbReference type="InterPro" id="IPR002197">
    <property type="entry name" value="HTH_Fis"/>
</dbReference>
<evidence type="ECO:0000259" key="13">
    <source>
        <dbReference type="PROSITE" id="PS50110"/>
    </source>
</evidence>
<keyword evidence="4" id="KW-0547">Nucleotide-binding</keyword>
<dbReference type="InterPro" id="IPR058031">
    <property type="entry name" value="AAA_lid_NorR"/>
</dbReference>
<dbReference type="InterPro" id="IPR025662">
    <property type="entry name" value="Sigma_54_int_dom_ATP-bd_1"/>
</dbReference>
<dbReference type="SMART" id="SM00382">
    <property type="entry name" value="AAA"/>
    <property type="match status" value="1"/>
</dbReference>
<comment type="caution">
    <text evidence="14">The sequence shown here is derived from an EMBL/GenBank/DDBJ whole genome shotgun (WGS) entry which is preliminary data.</text>
</comment>
<evidence type="ECO:0000256" key="7">
    <source>
        <dbReference type="ARBA" id="ARBA00023015"/>
    </source>
</evidence>
<dbReference type="InterPro" id="IPR027417">
    <property type="entry name" value="P-loop_NTPase"/>
</dbReference>
<keyword evidence="2" id="KW-0963">Cytoplasm</keyword>
<dbReference type="PROSITE" id="PS00688">
    <property type="entry name" value="SIGMA54_INTERACT_3"/>
    <property type="match status" value="1"/>
</dbReference>
<dbReference type="RefSeq" id="WP_040099872.1">
    <property type="nucleotide sequence ID" value="NZ_JWJD01000004.1"/>
</dbReference>
<dbReference type="Pfam" id="PF00158">
    <property type="entry name" value="Sigma54_activat"/>
    <property type="match status" value="1"/>
</dbReference>
<evidence type="ECO:0000259" key="12">
    <source>
        <dbReference type="PROSITE" id="PS50045"/>
    </source>
</evidence>
<gene>
    <name evidence="14" type="ORF">GFER_11855</name>
</gene>
<keyword evidence="15" id="KW-1185">Reference proteome</keyword>
<dbReference type="SUPFAM" id="SSF46689">
    <property type="entry name" value="Homeodomain-like"/>
    <property type="match status" value="1"/>
</dbReference>
<evidence type="ECO:0000256" key="4">
    <source>
        <dbReference type="ARBA" id="ARBA00022741"/>
    </source>
</evidence>
<keyword evidence="6" id="KW-0902">Two-component regulatory system</keyword>
<dbReference type="SMART" id="SM00448">
    <property type="entry name" value="REC"/>
    <property type="match status" value="1"/>
</dbReference>
<protein>
    <submittedName>
        <fullName evidence="14">Fis family transcriptional regulator</fullName>
    </submittedName>
</protein>
<name>A0A0C2HH42_9BACT</name>
<keyword evidence="9" id="KW-0010">Activator</keyword>
<dbReference type="GO" id="GO:0000160">
    <property type="term" value="P:phosphorelay signal transduction system"/>
    <property type="evidence" value="ECO:0007669"/>
    <property type="project" value="UniProtKB-KW"/>
</dbReference>
<dbReference type="SUPFAM" id="SSF52540">
    <property type="entry name" value="P-loop containing nucleoside triphosphate hydrolases"/>
    <property type="match status" value="1"/>
</dbReference>
<feature type="domain" description="Sigma-54 factor interaction" evidence="12">
    <location>
        <begin position="144"/>
        <end position="374"/>
    </location>
</feature>
<dbReference type="GO" id="GO:0043565">
    <property type="term" value="F:sequence-specific DNA binding"/>
    <property type="evidence" value="ECO:0007669"/>
    <property type="project" value="InterPro"/>
</dbReference>
<dbReference type="Gene3D" id="1.10.10.60">
    <property type="entry name" value="Homeodomain-like"/>
    <property type="match status" value="1"/>
</dbReference>
<evidence type="ECO:0000256" key="9">
    <source>
        <dbReference type="ARBA" id="ARBA00023159"/>
    </source>
</evidence>
<comment type="subcellular location">
    <subcellularLocation>
        <location evidence="1">Cytoplasm</location>
    </subcellularLocation>
</comment>
<evidence type="ECO:0000313" key="15">
    <source>
        <dbReference type="Proteomes" id="UP000035068"/>
    </source>
</evidence>
<dbReference type="AlphaFoldDB" id="A0A0C2HH42"/>
<keyword evidence="5" id="KW-0067">ATP-binding</keyword>
<evidence type="ECO:0000256" key="10">
    <source>
        <dbReference type="ARBA" id="ARBA00023163"/>
    </source>
</evidence>
<reference evidence="14 15" key="1">
    <citation type="submission" date="2014-12" db="EMBL/GenBank/DDBJ databases">
        <title>Genomes of Geoalkalibacter ferrihydriticus and Geoalkalibacter subterraneus, two haloalkaliphilic metal-reducing members of the Geobacteraceae.</title>
        <authorList>
            <person name="Badalamenti J.P."/>
            <person name="Torres C.I."/>
            <person name="Krajmalnik-Brown R."/>
            <person name="Bond D.R."/>
        </authorList>
    </citation>
    <scope>NUCLEOTIDE SEQUENCE [LARGE SCALE GENOMIC DNA]</scope>
    <source>
        <strain evidence="14 15">DSM 17813</strain>
    </source>
</reference>
<dbReference type="GO" id="GO:0006355">
    <property type="term" value="P:regulation of DNA-templated transcription"/>
    <property type="evidence" value="ECO:0007669"/>
    <property type="project" value="InterPro"/>
</dbReference>
<dbReference type="InterPro" id="IPR003593">
    <property type="entry name" value="AAA+_ATPase"/>
</dbReference>
<dbReference type="EMBL" id="JWJD01000004">
    <property type="protein sequence ID" value="KIH76296.1"/>
    <property type="molecule type" value="Genomic_DNA"/>
</dbReference>
<dbReference type="InterPro" id="IPR025944">
    <property type="entry name" value="Sigma_54_int_dom_CS"/>
</dbReference>
<dbReference type="Pfam" id="PF00072">
    <property type="entry name" value="Response_reg"/>
    <property type="match status" value="1"/>
</dbReference>
<dbReference type="SUPFAM" id="SSF52172">
    <property type="entry name" value="CheY-like"/>
    <property type="match status" value="1"/>
</dbReference>
<dbReference type="PANTHER" id="PTHR32071:SF113">
    <property type="entry name" value="ALGINATE BIOSYNTHESIS TRANSCRIPTIONAL REGULATORY PROTEIN ALGB"/>
    <property type="match status" value="1"/>
</dbReference>
<evidence type="ECO:0000256" key="1">
    <source>
        <dbReference type="ARBA" id="ARBA00004496"/>
    </source>
</evidence>
<dbReference type="FunFam" id="3.40.50.2300:FF:000018">
    <property type="entry name" value="DNA-binding transcriptional regulator NtrC"/>
    <property type="match status" value="1"/>
</dbReference>
<dbReference type="Proteomes" id="UP000035068">
    <property type="component" value="Unassembled WGS sequence"/>
</dbReference>
<sequence>MGKHKILVVDDEHLIRWSLEQNLSKQGYEVLTSGSGEDALRLIRDESPDLVLLDIQLPGINGLEVLQKAKDLDGELIVIMITALGVLETAVKAMRMGAYDYIGKPFNLDELAITIKKALETGELKREVAHLRSEQSRHFGISNLIGDSRHMQNVLSLIKKVAQSDASTVLVQGESGTGKELVAKAIHYESARADKPFMAINCAAVPETLLESELMGHERGAFTDAKVQKKGLFELSDGGTIFLDEIGDMAMGMQAKLLRVLEERTFRRVGGSKDISVDVRIISATNKDLLEAIADKSFRADLYYRLQVIPLFLPSLRERKDDILPLVEHFIAHFNREFGKSVKGVSPMAEKFLLEYPWPGNIRELRNVIERAIILENEETLLLEHLPQEIVGKAGVLSSGPLSFQIPPEGIDIEEVERELIRQSLELTDGNQSKAAKKLNLGIDAFRYRMKKFGFL</sequence>
<evidence type="ECO:0000256" key="8">
    <source>
        <dbReference type="ARBA" id="ARBA00023125"/>
    </source>
</evidence>
<dbReference type="Gene3D" id="3.40.50.300">
    <property type="entry name" value="P-loop containing nucleotide triphosphate hydrolases"/>
    <property type="match status" value="1"/>
</dbReference>
<dbReference type="GO" id="GO:0005737">
    <property type="term" value="C:cytoplasm"/>
    <property type="evidence" value="ECO:0007669"/>
    <property type="project" value="UniProtKB-SubCell"/>
</dbReference>
<dbReference type="InterPro" id="IPR001789">
    <property type="entry name" value="Sig_transdc_resp-reg_receiver"/>
</dbReference>
<accession>A0A0C2HH42</accession>
<keyword evidence="8" id="KW-0238">DNA-binding</keyword>
<dbReference type="InterPro" id="IPR011006">
    <property type="entry name" value="CheY-like_superfamily"/>
</dbReference>
<dbReference type="PROSITE" id="PS50110">
    <property type="entry name" value="RESPONSE_REGULATORY"/>
    <property type="match status" value="1"/>
</dbReference>
<dbReference type="InterPro" id="IPR025943">
    <property type="entry name" value="Sigma_54_int_dom_ATP-bd_2"/>
</dbReference>
<dbReference type="Gene3D" id="1.10.8.60">
    <property type="match status" value="1"/>
</dbReference>
<dbReference type="CDD" id="cd00009">
    <property type="entry name" value="AAA"/>
    <property type="match status" value="1"/>
</dbReference>
<dbReference type="Pfam" id="PF25601">
    <property type="entry name" value="AAA_lid_14"/>
    <property type="match status" value="1"/>
</dbReference>
<dbReference type="PROSITE" id="PS50045">
    <property type="entry name" value="SIGMA54_INTERACT_4"/>
    <property type="match status" value="1"/>
</dbReference>
<evidence type="ECO:0000256" key="2">
    <source>
        <dbReference type="ARBA" id="ARBA00022490"/>
    </source>
</evidence>
<dbReference type="PROSITE" id="PS00675">
    <property type="entry name" value="SIGMA54_INTERACT_1"/>
    <property type="match status" value="1"/>
</dbReference>
<evidence type="ECO:0000256" key="6">
    <source>
        <dbReference type="ARBA" id="ARBA00023012"/>
    </source>
</evidence>
<dbReference type="PROSITE" id="PS00676">
    <property type="entry name" value="SIGMA54_INTERACT_2"/>
    <property type="match status" value="1"/>
</dbReference>
<evidence type="ECO:0000313" key="14">
    <source>
        <dbReference type="EMBL" id="KIH76296.1"/>
    </source>
</evidence>
<feature type="modified residue" description="4-aspartylphosphate" evidence="11">
    <location>
        <position position="54"/>
    </location>
</feature>
<keyword evidence="7" id="KW-0805">Transcription regulation</keyword>
<keyword evidence="10" id="KW-0804">Transcription</keyword>
<evidence type="ECO:0000256" key="11">
    <source>
        <dbReference type="PROSITE-ProRule" id="PRU00169"/>
    </source>
</evidence>
<evidence type="ECO:0000256" key="5">
    <source>
        <dbReference type="ARBA" id="ARBA00022840"/>
    </source>
</evidence>
<keyword evidence="3 11" id="KW-0597">Phosphoprotein</keyword>
<dbReference type="InterPro" id="IPR002078">
    <property type="entry name" value="Sigma_54_int"/>
</dbReference>
<dbReference type="PRINTS" id="PR01590">
    <property type="entry name" value="HTHFIS"/>
</dbReference>
<dbReference type="GO" id="GO:0005524">
    <property type="term" value="F:ATP binding"/>
    <property type="evidence" value="ECO:0007669"/>
    <property type="project" value="UniProtKB-KW"/>
</dbReference>
<dbReference type="FunFam" id="3.40.50.300:FF:000006">
    <property type="entry name" value="DNA-binding transcriptional regulator NtrC"/>
    <property type="match status" value="1"/>
</dbReference>
<organism evidence="14 15">
    <name type="scientific">Geoalkalibacter ferrihydriticus DSM 17813</name>
    <dbReference type="NCBI Taxonomy" id="1121915"/>
    <lineage>
        <taxon>Bacteria</taxon>
        <taxon>Pseudomonadati</taxon>
        <taxon>Thermodesulfobacteriota</taxon>
        <taxon>Desulfuromonadia</taxon>
        <taxon>Desulfuromonadales</taxon>
        <taxon>Geoalkalibacteraceae</taxon>
        <taxon>Geoalkalibacter</taxon>
    </lineage>
</organism>
<dbReference type="PANTHER" id="PTHR32071">
    <property type="entry name" value="TRANSCRIPTIONAL REGULATORY PROTEIN"/>
    <property type="match status" value="1"/>
</dbReference>
<dbReference type="FunFam" id="1.10.8.60:FF:000014">
    <property type="entry name" value="DNA-binding transcriptional regulator NtrC"/>
    <property type="match status" value="1"/>
</dbReference>
<dbReference type="InterPro" id="IPR009057">
    <property type="entry name" value="Homeodomain-like_sf"/>
</dbReference>
<proteinExistence type="predicted"/>
<dbReference type="Pfam" id="PF02954">
    <property type="entry name" value="HTH_8"/>
    <property type="match status" value="1"/>
</dbReference>
<feature type="domain" description="Response regulatory" evidence="13">
    <location>
        <begin position="5"/>
        <end position="119"/>
    </location>
</feature>
<dbReference type="Gene3D" id="3.40.50.2300">
    <property type="match status" value="1"/>
</dbReference>
<evidence type="ECO:0000256" key="3">
    <source>
        <dbReference type="ARBA" id="ARBA00022553"/>
    </source>
</evidence>